<evidence type="ECO:0000259" key="1">
    <source>
        <dbReference type="Pfam" id="PF00535"/>
    </source>
</evidence>
<protein>
    <recommendedName>
        <fullName evidence="1">Glycosyltransferase 2-like domain-containing protein</fullName>
    </recommendedName>
</protein>
<dbReference type="PANTHER" id="PTHR43685:SF13">
    <property type="entry name" value="O ANTIGEN BIOSYNTHESIS RHAMNOSYLTRANSFERASE RFBN"/>
    <property type="match status" value="1"/>
</dbReference>
<reference evidence="2" key="1">
    <citation type="submission" date="2022-01" db="EMBL/GenBank/DDBJ databases">
        <authorList>
            <person name="Criscuolo A."/>
        </authorList>
    </citation>
    <scope>NUCLEOTIDE SEQUENCE</scope>
    <source>
        <strain evidence="2">CIP111893</strain>
    </source>
</reference>
<name>A0ABM9BS62_9BACL</name>
<evidence type="ECO:0000313" key="2">
    <source>
        <dbReference type="EMBL" id="CAH1193279.1"/>
    </source>
</evidence>
<dbReference type="Pfam" id="PF00535">
    <property type="entry name" value="Glycos_transf_2"/>
    <property type="match status" value="1"/>
</dbReference>
<dbReference type="SUPFAM" id="SSF53448">
    <property type="entry name" value="Nucleotide-diphospho-sugar transferases"/>
    <property type="match status" value="1"/>
</dbReference>
<dbReference type="InterPro" id="IPR029044">
    <property type="entry name" value="Nucleotide-diphossugar_trans"/>
</dbReference>
<comment type="caution">
    <text evidence="2">The sequence shown here is derived from an EMBL/GenBank/DDBJ whole genome shotgun (WGS) entry which is preliminary data.</text>
</comment>
<organism evidence="2 3">
    <name type="scientific">Paenibacillus plantiphilus</name>
    <dbReference type="NCBI Taxonomy" id="2905650"/>
    <lineage>
        <taxon>Bacteria</taxon>
        <taxon>Bacillati</taxon>
        <taxon>Bacillota</taxon>
        <taxon>Bacilli</taxon>
        <taxon>Bacillales</taxon>
        <taxon>Paenibacillaceae</taxon>
        <taxon>Paenibacillus</taxon>
    </lineage>
</organism>
<dbReference type="Proteomes" id="UP000838686">
    <property type="component" value="Unassembled WGS sequence"/>
</dbReference>
<keyword evidence="3" id="KW-1185">Reference proteome</keyword>
<dbReference type="RefSeq" id="WP_236338653.1">
    <property type="nucleotide sequence ID" value="NZ_CAKMMF010000002.1"/>
</dbReference>
<sequence>MPTNDTVSPRISVIIPTYNAGSGLRGLLARLQGQTLQPYEIIVVDSSSSDGTAETARQCGARVFTVLQSEFDHGGTRNYAAGLAGGDILVFMTQDAMPADSSMLFELTRPLQDEKVACSYGRQLARADATILERMMREYNYPDIAASKDKSDLPKLGIKTFFCSNVCAAIRKEAFVEAGRFPEPVIFNEDLFLAAKCILQGYTVIYAAQAQVIHSHNYSLMQQFRRFFDNGVSMRNNDWVFQYSAVGKEGMKLIRNQLKSLHQQRLWLWMPRLIAESGMKFIGYQLGKRHRKLPNALCVKFSMHPRIWSKITAMTGGAAREQ</sequence>
<dbReference type="InterPro" id="IPR001173">
    <property type="entry name" value="Glyco_trans_2-like"/>
</dbReference>
<gene>
    <name evidence="2" type="ORF">PAECIP111893_00423</name>
</gene>
<feature type="domain" description="Glycosyltransferase 2-like" evidence="1">
    <location>
        <begin position="12"/>
        <end position="175"/>
    </location>
</feature>
<dbReference type="Gene3D" id="3.90.550.10">
    <property type="entry name" value="Spore Coat Polysaccharide Biosynthesis Protein SpsA, Chain A"/>
    <property type="match status" value="1"/>
</dbReference>
<dbReference type="EMBL" id="CAKMMF010000002">
    <property type="protein sequence ID" value="CAH1193279.1"/>
    <property type="molecule type" value="Genomic_DNA"/>
</dbReference>
<proteinExistence type="predicted"/>
<dbReference type="InterPro" id="IPR050834">
    <property type="entry name" value="Glycosyltransf_2"/>
</dbReference>
<dbReference type="PANTHER" id="PTHR43685">
    <property type="entry name" value="GLYCOSYLTRANSFERASE"/>
    <property type="match status" value="1"/>
</dbReference>
<evidence type="ECO:0000313" key="3">
    <source>
        <dbReference type="Proteomes" id="UP000838686"/>
    </source>
</evidence>
<accession>A0ABM9BS62</accession>
<dbReference type="CDD" id="cd00761">
    <property type="entry name" value="Glyco_tranf_GTA_type"/>
    <property type="match status" value="1"/>
</dbReference>